<name>A0AA36UHM9_9NEIS</name>
<feature type="chain" id="PRO_5041262903" description="Lipoprotein" evidence="1">
    <location>
        <begin position="45"/>
        <end position="138"/>
    </location>
</feature>
<accession>A0AA36UHM9</accession>
<evidence type="ECO:0000313" key="3">
    <source>
        <dbReference type="Proteomes" id="UP000004982"/>
    </source>
</evidence>
<keyword evidence="1" id="KW-0732">Signal</keyword>
<evidence type="ECO:0008006" key="4">
    <source>
        <dbReference type="Google" id="ProtNLM"/>
    </source>
</evidence>
<organism evidence="2 3">
    <name type="scientific">Neisseria macacae ATCC 33926</name>
    <dbReference type="NCBI Taxonomy" id="997348"/>
    <lineage>
        <taxon>Bacteria</taxon>
        <taxon>Pseudomonadati</taxon>
        <taxon>Pseudomonadota</taxon>
        <taxon>Betaproteobacteria</taxon>
        <taxon>Neisseriales</taxon>
        <taxon>Neisseriaceae</taxon>
        <taxon>Neisseria</taxon>
    </lineage>
</organism>
<dbReference type="AlphaFoldDB" id="A0AA36UHM9"/>
<dbReference type="EMBL" id="AFQE01000140">
    <property type="protein sequence ID" value="EGQ74396.1"/>
    <property type="molecule type" value="Genomic_DNA"/>
</dbReference>
<feature type="signal peptide" evidence="1">
    <location>
        <begin position="1"/>
        <end position="44"/>
    </location>
</feature>
<evidence type="ECO:0000256" key="1">
    <source>
        <dbReference type="SAM" id="SignalP"/>
    </source>
</evidence>
<evidence type="ECO:0000313" key="2">
    <source>
        <dbReference type="EMBL" id="EGQ74396.1"/>
    </source>
</evidence>
<gene>
    <name evidence="2" type="ORF">HMPREF9418_2840</name>
</gene>
<reference evidence="2 3" key="1">
    <citation type="submission" date="2011-05" db="EMBL/GenBank/DDBJ databases">
        <authorList>
            <person name="Muzny D."/>
            <person name="Qin X."/>
            <person name="Deng J."/>
            <person name="Jiang H."/>
            <person name="Liu Y."/>
            <person name="Qu J."/>
            <person name="Song X.-Z."/>
            <person name="Zhang L."/>
            <person name="Thornton R."/>
            <person name="Coyle M."/>
            <person name="Francisco L."/>
            <person name="Jackson L."/>
            <person name="Javaid M."/>
            <person name="Korchina V."/>
            <person name="Kovar C."/>
            <person name="Mata R."/>
            <person name="Mathew T."/>
            <person name="Ngo R."/>
            <person name="Nguyen L."/>
            <person name="Nguyen N."/>
            <person name="Okwuonu G."/>
            <person name="Ongeri F."/>
            <person name="Pham C."/>
            <person name="Simmons D."/>
            <person name="Wilczek-Boney K."/>
            <person name="Hale W."/>
            <person name="Jakkamsetti A."/>
            <person name="Pham P."/>
            <person name="Ruth R."/>
            <person name="San Lucas F."/>
            <person name="Warren J."/>
            <person name="Zhang J."/>
            <person name="Zhao Z."/>
            <person name="Zhou C."/>
            <person name="Zhu D."/>
            <person name="Lee S."/>
            <person name="Bess C."/>
            <person name="Blankenburg K."/>
            <person name="Forbes L."/>
            <person name="Fu Q."/>
            <person name="Gubbala S."/>
            <person name="Hirani K."/>
            <person name="Jayaseelan J.C."/>
            <person name="Lara F."/>
            <person name="Munidasa M."/>
            <person name="Palculict T."/>
            <person name="Patil S."/>
            <person name="Pu L.-L."/>
            <person name="Saada N."/>
            <person name="Tang L."/>
            <person name="Weissenberger G."/>
            <person name="Zhu Y."/>
            <person name="Hemphill L."/>
            <person name="Shang Y."/>
            <person name="Youmans B."/>
            <person name="Ayvaz T."/>
            <person name="Ross M."/>
            <person name="Santibanez J."/>
            <person name="Aqrawi P."/>
            <person name="Gross S."/>
            <person name="Joshi V."/>
            <person name="Fowler G."/>
            <person name="Nazareth L."/>
            <person name="Reid J."/>
            <person name="Worley K."/>
            <person name="Petrosino J."/>
            <person name="Highlander S."/>
            <person name="Gibbs R."/>
        </authorList>
    </citation>
    <scope>NUCLEOTIDE SEQUENCE [LARGE SCALE GENOMIC DNA]</scope>
    <source>
        <strain evidence="2 3">ATCC 33926</strain>
    </source>
</reference>
<comment type="caution">
    <text evidence="2">The sequence shown here is derived from an EMBL/GenBank/DDBJ whole genome shotgun (WGS) entry which is preliminary data.</text>
</comment>
<sequence>MACRYKQAYSLRYCKPIITIQGVQTMKPVLFAALISCFSVAAYAACTDSQQQCVIYKNGNVAAEGGCSVNKCQNADAQVLKWKLKNGKGVTVEIGKNGKVLVNKKPGAKASNSNVAGMGLTCYAADADKREQFCSTNY</sequence>
<protein>
    <recommendedName>
        <fullName evidence="4">Lipoprotein</fullName>
    </recommendedName>
</protein>
<dbReference type="Proteomes" id="UP000004982">
    <property type="component" value="Unassembled WGS sequence"/>
</dbReference>
<proteinExistence type="predicted"/>